<gene>
    <name evidence="1" type="ORF">L6164_029119</name>
</gene>
<comment type="caution">
    <text evidence="1">The sequence shown here is derived from an EMBL/GenBank/DDBJ whole genome shotgun (WGS) entry which is preliminary data.</text>
</comment>
<organism evidence="1 2">
    <name type="scientific">Bauhinia variegata</name>
    <name type="common">Purple orchid tree</name>
    <name type="synonym">Phanera variegata</name>
    <dbReference type="NCBI Taxonomy" id="167791"/>
    <lineage>
        <taxon>Eukaryota</taxon>
        <taxon>Viridiplantae</taxon>
        <taxon>Streptophyta</taxon>
        <taxon>Embryophyta</taxon>
        <taxon>Tracheophyta</taxon>
        <taxon>Spermatophyta</taxon>
        <taxon>Magnoliopsida</taxon>
        <taxon>eudicotyledons</taxon>
        <taxon>Gunneridae</taxon>
        <taxon>Pentapetalae</taxon>
        <taxon>rosids</taxon>
        <taxon>fabids</taxon>
        <taxon>Fabales</taxon>
        <taxon>Fabaceae</taxon>
        <taxon>Cercidoideae</taxon>
        <taxon>Cercideae</taxon>
        <taxon>Bauhiniinae</taxon>
        <taxon>Bauhinia</taxon>
    </lineage>
</organism>
<proteinExistence type="predicted"/>
<evidence type="ECO:0000313" key="1">
    <source>
        <dbReference type="EMBL" id="KAI4305773.1"/>
    </source>
</evidence>
<dbReference type="Proteomes" id="UP000828941">
    <property type="component" value="Chromosome 12"/>
</dbReference>
<sequence>MRIYYAILKLASLLGGCLQRKYLKSTPGLGSKKFNPNLYLCCDTEGSEGLTWTRLLQTRTELDFCSTGDATAYRFGSFIKCATLNLERMASLFKSPTLSYSSLNTSRKLGSFVRICGVKAMGIEKSLEELYNVT</sequence>
<keyword evidence="2" id="KW-1185">Reference proteome</keyword>
<accession>A0ACB9L9K2</accession>
<reference evidence="1 2" key="1">
    <citation type="journal article" date="2022" name="DNA Res.">
        <title>Chromosomal-level genome assembly of the orchid tree Bauhinia variegata (Leguminosae; Cercidoideae) supports the allotetraploid origin hypothesis of Bauhinia.</title>
        <authorList>
            <person name="Zhong Y."/>
            <person name="Chen Y."/>
            <person name="Zheng D."/>
            <person name="Pang J."/>
            <person name="Liu Y."/>
            <person name="Luo S."/>
            <person name="Meng S."/>
            <person name="Qian L."/>
            <person name="Wei D."/>
            <person name="Dai S."/>
            <person name="Zhou R."/>
        </authorList>
    </citation>
    <scope>NUCLEOTIDE SEQUENCE [LARGE SCALE GENOMIC DNA]</scope>
    <source>
        <strain evidence="1">BV-YZ2020</strain>
    </source>
</reference>
<protein>
    <submittedName>
        <fullName evidence="1">Uncharacterized protein</fullName>
    </submittedName>
</protein>
<evidence type="ECO:0000313" key="2">
    <source>
        <dbReference type="Proteomes" id="UP000828941"/>
    </source>
</evidence>
<dbReference type="EMBL" id="CM039437">
    <property type="protein sequence ID" value="KAI4305773.1"/>
    <property type="molecule type" value="Genomic_DNA"/>
</dbReference>
<name>A0ACB9L9K2_BAUVA</name>